<organism evidence="1 2">
    <name type="scientific">Agrobacterium tumefaciens</name>
    <dbReference type="NCBI Taxonomy" id="358"/>
    <lineage>
        <taxon>Bacteria</taxon>
        <taxon>Pseudomonadati</taxon>
        <taxon>Pseudomonadota</taxon>
        <taxon>Alphaproteobacteria</taxon>
        <taxon>Hyphomicrobiales</taxon>
        <taxon>Rhizobiaceae</taxon>
        <taxon>Rhizobium/Agrobacterium group</taxon>
        <taxon>Agrobacterium</taxon>
        <taxon>Agrobacterium tumefaciens complex</taxon>
    </lineage>
</organism>
<comment type="caution">
    <text evidence="1">The sequence shown here is derived from an EMBL/GenBank/DDBJ whole genome shotgun (WGS) entry which is preliminary data.</text>
</comment>
<dbReference type="EMBL" id="LXPS01000011">
    <property type="protein sequence ID" value="OAE46833.1"/>
    <property type="molecule type" value="Genomic_DNA"/>
</dbReference>
<gene>
    <name evidence="1" type="ORF">A7J57_12160</name>
</gene>
<sequence>MSIEDLRGRQRQTLEKAGHSTLWLKLSEEMSMQQDHFHQLQALHGKYCHGTVATLPDGWTDIIGKFLAAMDHLGDLVDAVSLRFERTPDGARAFAFPEMSRWHPEQMNSLRIAQRDLLHASRETCERCGKCNAAPVSVGERALFLCQEHTAEVERKLASLAEAMDERARFRESVSDILPPTTALLLPMTEYNTAIMRKALLDIKAIVDANALTGHVIATKIIESEGQLFIGVRCGPQVDPASQFEIADIVKQAEWESDQAHLAAGKEGFSDDA</sequence>
<reference evidence="1 2" key="1">
    <citation type="submission" date="2016-05" db="EMBL/GenBank/DDBJ databases">
        <authorList>
            <person name="Lavstsen T."/>
            <person name="Jespersen J.S."/>
        </authorList>
    </citation>
    <scope>NUCLEOTIDE SEQUENCE [LARGE SCALE GENOMIC DNA]</scope>
    <source>
        <strain evidence="1 2">KCJ1736</strain>
    </source>
</reference>
<dbReference type="Proteomes" id="UP000077098">
    <property type="component" value="Unassembled WGS sequence"/>
</dbReference>
<proteinExistence type="predicted"/>
<dbReference type="AlphaFoldDB" id="A0A176XDQ2"/>
<protein>
    <submittedName>
        <fullName evidence="1">Uncharacterized protein</fullName>
    </submittedName>
</protein>
<dbReference type="RefSeq" id="WP_063948520.1">
    <property type="nucleotide sequence ID" value="NZ_LXPS01000011.1"/>
</dbReference>
<evidence type="ECO:0000313" key="2">
    <source>
        <dbReference type="Proteomes" id="UP000077098"/>
    </source>
</evidence>
<accession>A0A176XDQ2</accession>
<name>A0A176XDQ2_AGRTU</name>
<evidence type="ECO:0000313" key="1">
    <source>
        <dbReference type="EMBL" id="OAE46833.1"/>
    </source>
</evidence>